<dbReference type="OrthoDB" id="9816113at2"/>
<feature type="domain" description="Glycosyl transferase family 25" evidence="2">
    <location>
        <begin position="190"/>
        <end position="292"/>
    </location>
</feature>
<gene>
    <name evidence="3" type="ORF">SAMN02982931_04259</name>
</gene>
<dbReference type="InterPro" id="IPR002654">
    <property type="entry name" value="Glyco_trans_25"/>
</dbReference>
<keyword evidence="3" id="KW-0808">Transferase</keyword>
<keyword evidence="4" id="KW-1185">Reference proteome</keyword>
<proteinExistence type="predicted"/>
<dbReference type="AlphaFoldDB" id="A0A1G6E9X9"/>
<dbReference type="EMBL" id="FMXQ01000011">
    <property type="protein sequence ID" value="SDB54206.1"/>
    <property type="molecule type" value="Genomic_DNA"/>
</dbReference>
<name>A0A1G6E9X9_9HYPH</name>
<reference evidence="3 4" key="1">
    <citation type="submission" date="2016-10" db="EMBL/GenBank/DDBJ databases">
        <authorList>
            <person name="de Groot N.N."/>
        </authorList>
    </citation>
    <scope>NUCLEOTIDE SEQUENCE [LARGE SCALE GENOMIC DNA]</scope>
    <source>
        <strain evidence="3 4">ATCC 35022</strain>
    </source>
</reference>
<accession>A0A1G6E9X9</accession>
<evidence type="ECO:0000259" key="2">
    <source>
        <dbReference type="Pfam" id="PF01755"/>
    </source>
</evidence>
<dbReference type="RefSeq" id="WP_139167920.1">
    <property type="nucleotide sequence ID" value="NZ_FMXQ01000011.1"/>
</dbReference>
<feature type="region of interest" description="Disordered" evidence="1">
    <location>
        <begin position="1"/>
        <end position="21"/>
    </location>
</feature>
<organism evidence="3 4">
    <name type="scientific">Bauldia litoralis</name>
    <dbReference type="NCBI Taxonomy" id="665467"/>
    <lineage>
        <taxon>Bacteria</taxon>
        <taxon>Pseudomonadati</taxon>
        <taxon>Pseudomonadota</taxon>
        <taxon>Alphaproteobacteria</taxon>
        <taxon>Hyphomicrobiales</taxon>
        <taxon>Kaistiaceae</taxon>
        <taxon>Bauldia</taxon>
    </lineage>
</organism>
<protein>
    <submittedName>
        <fullName evidence="3">Glycosyltransferase family 25 (LPS biosynthesis protein)</fullName>
    </submittedName>
</protein>
<evidence type="ECO:0000313" key="3">
    <source>
        <dbReference type="EMBL" id="SDB54206.1"/>
    </source>
</evidence>
<dbReference type="STRING" id="665467.SAMN02982931_04259"/>
<dbReference type="Proteomes" id="UP000199071">
    <property type="component" value="Unassembled WGS sequence"/>
</dbReference>
<dbReference type="GO" id="GO:0016740">
    <property type="term" value="F:transferase activity"/>
    <property type="evidence" value="ECO:0007669"/>
    <property type="project" value="UniProtKB-KW"/>
</dbReference>
<evidence type="ECO:0000313" key="4">
    <source>
        <dbReference type="Proteomes" id="UP000199071"/>
    </source>
</evidence>
<evidence type="ECO:0000256" key="1">
    <source>
        <dbReference type="SAM" id="MobiDB-lite"/>
    </source>
</evidence>
<dbReference type="Pfam" id="PF01755">
    <property type="entry name" value="Glyco_transf_25"/>
    <property type="match status" value="1"/>
</dbReference>
<sequence>MSEIPGGAMTDRDQMKDLQTPTPRQLLDWRDRILSEVETHMEAGRIAEAEACLHMLGKTTTDETTLAKTDRYLPSLARGRNVVASFDPLRQPTADEVVIIYGNYPHMFTNVVVNNPIQRHVSHFWSFRNDKVESDPRWSGVDRIFVINMEERVDRYDSLLRELASARAPLDRLTRIAACRPESDDKSELGGQIACLQSHIATLRKAQAERHDNVLVLEDDFCFTSDIDQHLTDLAMFFERRYPYWICLVATSKYGAIEPKDDLVSLSFQRVTNTAGYLLSRDGLERLLPVFESALERLKATGDSSTAAVDRCWAVLQPSEKFFVFRRKFGFQVSSFSNIEQNIFRYLD</sequence>